<dbReference type="SMART" id="SM00160">
    <property type="entry name" value="RanBD"/>
    <property type="match status" value="1"/>
</dbReference>
<dbReference type="FunFam" id="2.30.29.30:FF:000312">
    <property type="entry name" value="Ran binding protein 1"/>
    <property type="match status" value="1"/>
</dbReference>
<dbReference type="PANTHER" id="PTHR23138">
    <property type="entry name" value="RAN BINDING PROTEIN"/>
    <property type="match status" value="1"/>
</dbReference>
<protein>
    <recommendedName>
        <fullName evidence="2">RanBD1 domain-containing protein</fullName>
    </recommendedName>
</protein>
<dbReference type="PROSITE" id="PS50196">
    <property type="entry name" value="RANBD1"/>
    <property type="match status" value="1"/>
</dbReference>
<accession>M7PIQ0</accession>
<dbReference type="eggNOG" id="KOG0864">
    <property type="taxonomic scope" value="Eukaryota"/>
</dbReference>
<feature type="domain" description="RanBD1" evidence="2">
    <location>
        <begin position="74"/>
        <end position="208"/>
    </location>
</feature>
<dbReference type="PANTHER" id="PTHR23138:SF87">
    <property type="entry name" value="E3 SUMO-PROTEIN LIGASE RANBP2"/>
    <property type="match status" value="1"/>
</dbReference>
<dbReference type="GO" id="GO:0005737">
    <property type="term" value="C:cytoplasm"/>
    <property type="evidence" value="ECO:0007669"/>
    <property type="project" value="TreeGrafter"/>
</dbReference>
<name>M7PIQ0_PNEMU</name>
<evidence type="ECO:0000259" key="2">
    <source>
        <dbReference type="PROSITE" id="PS50196"/>
    </source>
</evidence>
<dbReference type="OrthoDB" id="2357150at2759"/>
<dbReference type="Pfam" id="PF00638">
    <property type="entry name" value="Ran_BP1"/>
    <property type="match status" value="1"/>
</dbReference>
<gene>
    <name evidence="3" type="ORF">PNEG_01575</name>
</gene>
<dbReference type="GeneID" id="19895270"/>
<dbReference type="RefSeq" id="XP_007873529.1">
    <property type="nucleotide sequence ID" value="XM_007875338.1"/>
</dbReference>
<organism evidence="3 4">
    <name type="scientific">Pneumocystis murina (strain B123)</name>
    <name type="common">Mouse pneumocystis pneumonia agent</name>
    <name type="synonym">Pneumocystis carinii f. sp. muris</name>
    <dbReference type="NCBI Taxonomy" id="1069680"/>
    <lineage>
        <taxon>Eukaryota</taxon>
        <taxon>Fungi</taxon>
        <taxon>Dikarya</taxon>
        <taxon>Ascomycota</taxon>
        <taxon>Taphrinomycotina</taxon>
        <taxon>Pneumocystomycetes</taxon>
        <taxon>Pneumocystaceae</taxon>
        <taxon>Pneumocystis</taxon>
    </lineage>
</organism>
<dbReference type="Proteomes" id="UP000011958">
    <property type="component" value="Unassembled WGS sequence"/>
</dbReference>
<proteinExistence type="predicted"/>
<dbReference type="GO" id="GO:0006913">
    <property type="term" value="P:nucleocytoplasmic transport"/>
    <property type="evidence" value="ECO:0007669"/>
    <property type="project" value="InterPro"/>
</dbReference>
<comment type="caution">
    <text evidence="3">The sequence shown here is derived from an EMBL/GenBank/DDBJ whole genome shotgun (WGS) entry which is preliminary data.</text>
</comment>
<dbReference type="CDD" id="cd13179">
    <property type="entry name" value="RanBD_RanBP1"/>
    <property type="match status" value="1"/>
</dbReference>
<feature type="region of interest" description="Disordered" evidence="1">
    <location>
        <begin position="1"/>
        <end position="76"/>
    </location>
</feature>
<dbReference type="InterPro" id="IPR000156">
    <property type="entry name" value="Ran_bind_dom"/>
</dbReference>
<feature type="compositionally biased region" description="Polar residues" evidence="1">
    <location>
        <begin position="22"/>
        <end position="39"/>
    </location>
</feature>
<evidence type="ECO:0000313" key="3">
    <source>
        <dbReference type="EMBL" id="EMR10319.1"/>
    </source>
</evidence>
<dbReference type="Gene3D" id="2.30.29.30">
    <property type="entry name" value="Pleckstrin-homology domain (PH domain)/Phosphotyrosine-binding domain (PTB)"/>
    <property type="match status" value="1"/>
</dbReference>
<dbReference type="AlphaFoldDB" id="M7PIQ0"/>
<dbReference type="InterPro" id="IPR011993">
    <property type="entry name" value="PH-like_dom_sf"/>
</dbReference>
<dbReference type="InterPro" id="IPR045256">
    <property type="entry name" value="RanBP1_RanBD"/>
</dbReference>
<dbReference type="GO" id="GO:0005096">
    <property type="term" value="F:GTPase activator activity"/>
    <property type="evidence" value="ECO:0007669"/>
    <property type="project" value="TreeGrafter"/>
</dbReference>
<dbReference type="InterPro" id="IPR045255">
    <property type="entry name" value="RanBP1-like"/>
</dbReference>
<dbReference type="SUPFAM" id="SSF50729">
    <property type="entry name" value="PH domain-like"/>
    <property type="match status" value="1"/>
</dbReference>
<dbReference type="EMBL" id="AFWA02000004">
    <property type="protein sequence ID" value="EMR10319.1"/>
    <property type="molecule type" value="Genomic_DNA"/>
</dbReference>
<reference evidence="4" key="1">
    <citation type="journal article" date="2016" name="Nat. Commun.">
        <title>Genome analysis of three Pneumocystis species reveals adaptation mechanisms to life exclusively in mammalian hosts.</title>
        <authorList>
            <person name="Ma L."/>
            <person name="Chen Z."/>
            <person name="Huang D.W."/>
            <person name="Kutty G."/>
            <person name="Ishihara M."/>
            <person name="Wang H."/>
            <person name="Abouelleil A."/>
            <person name="Bishop L."/>
            <person name="Davey E."/>
            <person name="Deng R."/>
            <person name="Deng X."/>
            <person name="Fan L."/>
            <person name="Fantoni G."/>
            <person name="Fitzgerald M."/>
            <person name="Gogineni E."/>
            <person name="Goldberg J.M."/>
            <person name="Handley G."/>
            <person name="Hu X."/>
            <person name="Huber C."/>
            <person name="Jiao X."/>
            <person name="Jones K."/>
            <person name="Levin J.Z."/>
            <person name="Liu Y."/>
            <person name="Macdonald P."/>
            <person name="Melnikov A."/>
            <person name="Raley C."/>
            <person name="Sassi M."/>
            <person name="Sherman B.T."/>
            <person name="Song X."/>
            <person name="Sykes S."/>
            <person name="Tran B."/>
            <person name="Walsh L."/>
            <person name="Xia Y."/>
            <person name="Yang J."/>
            <person name="Young S."/>
            <person name="Zeng Q."/>
            <person name="Zheng X."/>
            <person name="Stephens R."/>
            <person name="Nusbaum C."/>
            <person name="Birren B.W."/>
            <person name="Azadi P."/>
            <person name="Lempicki R.A."/>
            <person name="Cuomo C.A."/>
            <person name="Kovacs J.A."/>
        </authorList>
    </citation>
    <scope>NUCLEOTIDE SEQUENCE [LARGE SCALE GENOMIC DNA]</scope>
    <source>
        <strain evidence="4">B123</strain>
    </source>
</reference>
<dbReference type="HOGENOM" id="CLU_067861_0_1_1"/>
<feature type="compositionally biased region" description="Basic and acidic residues" evidence="1">
    <location>
        <begin position="41"/>
        <end position="75"/>
    </location>
</feature>
<sequence>MAQECPLTSTKTPKETPKMTEFSFSLSTFQNSTSTNSDLTKTTEETKEEKEDEGKATDGGKKEDQESPKQDDLHFEPIVQLNKVETKTNEEDETVTFKMRAKLFRFDKGEWKERGTGDVRFLTHNDSGKIRLVMRRDKTHKICANHYIDPNIKLISNVGSDRSWIWSVVADMSDGEPNAETLAIRFTNSENANLFKEKFIESQEKNKKFFTKY</sequence>
<evidence type="ECO:0000313" key="4">
    <source>
        <dbReference type="Proteomes" id="UP000011958"/>
    </source>
</evidence>
<dbReference type="GO" id="GO:0005643">
    <property type="term" value="C:nuclear pore"/>
    <property type="evidence" value="ECO:0007669"/>
    <property type="project" value="TreeGrafter"/>
</dbReference>
<dbReference type="OMA" id="NFKDSFM"/>
<keyword evidence="4" id="KW-1185">Reference proteome</keyword>
<dbReference type="STRING" id="1069680.M7PIQ0"/>
<feature type="compositionally biased region" description="Low complexity" evidence="1">
    <location>
        <begin position="1"/>
        <end position="11"/>
    </location>
</feature>
<evidence type="ECO:0000256" key="1">
    <source>
        <dbReference type="SAM" id="MobiDB-lite"/>
    </source>
</evidence>
<dbReference type="VEuPathDB" id="FungiDB:PNEG_01575"/>